<dbReference type="InterPro" id="IPR051785">
    <property type="entry name" value="MMCE/EMCE_epimerase"/>
</dbReference>
<evidence type="ECO:0000313" key="3">
    <source>
        <dbReference type="EMBL" id="CAG9181643.1"/>
    </source>
</evidence>
<comment type="caution">
    <text evidence="3">The sequence shown here is derived from an EMBL/GenBank/DDBJ whole genome shotgun (WGS) entry which is preliminary data.</text>
</comment>
<feature type="domain" description="VOC" evidence="2">
    <location>
        <begin position="19"/>
        <end position="151"/>
    </location>
</feature>
<dbReference type="InterPro" id="IPR004360">
    <property type="entry name" value="Glyas_Fos-R_dOase_dom"/>
</dbReference>
<dbReference type="EMBL" id="CAJZAG010000010">
    <property type="protein sequence ID" value="CAG9181643.1"/>
    <property type="molecule type" value="Genomic_DNA"/>
</dbReference>
<keyword evidence="1" id="KW-0479">Metal-binding</keyword>
<protein>
    <recommendedName>
        <fullName evidence="2">VOC domain-containing protein</fullName>
    </recommendedName>
</protein>
<dbReference type="InterPro" id="IPR029068">
    <property type="entry name" value="Glyas_Bleomycin-R_OHBP_Dase"/>
</dbReference>
<dbReference type="Gene3D" id="3.10.180.10">
    <property type="entry name" value="2,3-Dihydroxybiphenyl 1,2-Dioxygenase, domain 1"/>
    <property type="match status" value="1"/>
</dbReference>
<evidence type="ECO:0000259" key="2">
    <source>
        <dbReference type="PROSITE" id="PS51819"/>
    </source>
</evidence>
<dbReference type="PROSITE" id="PS51819">
    <property type="entry name" value="VOC"/>
    <property type="match status" value="1"/>
</dbReference>
<keyword evidence="4" id="KW-1185">Reference proteome</keyword>
<name>A0ABN7Z8T0_9BURK</name>
<dbReference type="SUPFAM" id="SSF54593">
    <property type="entry name" value="Glyoxalase/Bleomycin resistance protein/Dihydroxybiphenyl dioxygenase"/>
    <property type="match status" value="1"/>
</dbReference>
<evidence type="ECO:0000256" key="1">
    <source>
        <dbReference type="ARBA" id="ARBA00022723"/>
    </source>
</evidence>
<sequence>MSVVNLPAENTSSPLASMKGHHVAVRVPSFDIAVQWYTEMLDFRVAHRWTYADQRLAYLAPANDNEFFIEILGDGEPLPIPKPTYSDLGDSLRLAGYHHFCINVDEMDATVAELRRRGVQIVTEPFELPVIGRRLAFIADPFGNLIELADVVA</sequence>
<dbReference type="Pfam" id="PF00903">
    <property type="entry name" value="Glyoxalase"/>
    <property type="match status" value="1"/>
</dbReference>
<reference evidence="3 4" key="1">
    <citation type="submission" date="2021-08" db="EMBL/GenBank/DDBJ databases">
        <authorList>
            <person name="Peeters C."/>
        </authorList>
    </citation>
    <scope>NUCLEOTIDE SEQUENCE [LARGE SCALE GENOMIC DNA]</scope>
    <source>
        <strain evidence="3 4">LMG 32289</strain>
    </source>
</reference>
<organism evidence="3 4">
    <name type="scientific">Cupriavidus pampae</name>
    <dbReference type="NCBI Taxonomy" id="659251"/>
    <lineage>
        <taxon>Bacteria</taxon>
        <taxon>Pseudomonadati</taxon>
        <taxon>Pseudomonadota</taxon>
        <taxon>Betaproteobacteria</taxon>
        <taxon>Burkholderiales</taxon>
        <taxon>Burkholderiaceae</taxon>
        <taxon>Cupriavidus</taxon>
    </lineage>
</organism>
<proteinExistence type="predicted"/>
<gene>
    <name evidence="3" type="ORF">LMG32289_04890</name>
</gene>
<dbReference type="PANTHER" id="PTHR43048:SF6">
    <property type="entry name" value="BLR8189 PROTEIN"/>
    <property type="match status" value="1"/>
</dbReference>
<accession>A0ABN7Z8T0</accession>
<dbReference type="PANTHER" id="PTHR43048">
    <property type="entry name" value="METHYLMALONYL-COA EPIMERASE"/>
    <property type="match status" value="1"/>
</dbReference>
<dbReference type="InterPro" id="IPR037523">
    <property type="entry name" value="VOC_core"/>
</dbReference>
<dbReference type="RefSeq" id="WP_223993056.1">
    <property type="nucleotide sequence ID" value="NZ_CAJZAG010000010.1"/>
</dbReference>
<dbReference type="Proteomes" id="UP000706525">
    <property type="component" value="Unassembled WGS sequence"/>
</dbReference>
<evidence type="ECO:0000313" key="4">
    <source>
        <dbReference type="Proteomes" id="UP000706525"/>
    </source>
</evidence>